<name>A0A2H0BTF6_9BACT</name>
<keyword evidence="9" id="KW-0460">Magnesium</keyword>
<dbReference type="InterPro" id="IPR043519">
    <property type="entry name" value="NT_sf"/>
</dbReference>
<keyword evidence="8" id="KW-0067">ATP-binding</keyword>
<evidence type="ECO:0000256" key="7">
    <source>
        <dbReference type="ARBA" id="ARBA00022800"/>
    </source>
</evidence>
<comment type="caution">
    <text evidence="14">The sequence shown here is derived from an EMBL/GenBank/DDBJ whole genome shotgun (WGS) entry which is preliminary data.</text>
</comment>
<dbReference type="CDD" id="cd00077">
    <property type="entry name" value="HDc"/>
    <property type="match status" value="1"/>
</dbReference>
<dbReference type="GO" id="GO:0046872">
    <property type="term" value="F:metal ion binding"/>
    <property type="evidence" value="ECO:0007669"/>
    <property type="project" value="UniProtKB-KW"/>
</dbReference>
<reference evidence="14 15" key="1">
    <citation type="submission" date="2017-09" db="EMBL/GenBank/DDBJ databases">
        <title>Depth-based differentiation of microbial function through sediment-hosted aquifers and enrichment of novel symbionts in the deep terrestrial subsurface.</title>
        <authorList>
            <person name="Probst A.J."/>
            <person name="Ladd B."/>
            <person name="Jarett J.K."/>
            <person name="Geller-Mcgrath D.E."/>
            <person name="Sieber C.M."/>
            <person name="Emerson J.B."/>
            <person name="Anantharaman K."/>
            <person name="Thomas B.C."/>
            <person name="Malmstrom R."/>
            <person name="Stieglmeier M."/>
            <person name="Klingl A."/>
            <person name="Woyke T."/>
            <person name="Ryan C.M."/>
            <person name="Banfield J.F."/>
        </authorList>
    </citation>
    <scope>NUCLEOTIDE SEQUENCE [LARGE SCALE GENOMIC DNA]</scope>
    <source>
        <strain evidence="14">CG22_combo_CG10-13_8_21_14_all_47_17</strain>
    </source>
</reference>
<dbReference type="EMBL" id="PCSZ01000011">
    <property type="protein sequence ID" value="PIP60953.1"/>
    <property type="molecule type" value="Genomic_DNA"/>
</dbReference>
<gene>
    <name evidence="14" type="ORF">COX00_00480</name>
</gene>
<dbReference type="GO" id="GO:0042245">
    <property type="term" value="P:RNA repair"/>
    <property type="evidence" value="ECO:0007669"/>
    <property type="project" value="UniProtKB-KW"/>
</dbReference>
<keyword evidence="10 11" id="KW-0694">RNA-binding</keyword>
<dbReference type="PANTHER" id="PTHR47545:SF1">
    <property type="entry name" value="MULTIFUNCTIONAL CCA PROTEIN"/>
    <property type="match status" value="1"/>
</dbReference>
<keyword evidence="4" id="KW-0548">Nucleotidyltransferase</keyword>
<keyword evidence="5" id="KW-0479">Metal-binding</keyword>
<evidence type="ECO:0008006" key="16">
    <source>
        <dbReference type="Google" id="ProtNLM"/>
    </source>
</evidence>
<dbReference type="Pfam" id="PF12627">
    <property type="entry name" value="PolyA_pol_RNAbd"/>
    <property type="match status" value="1"/>
</dbReference>
<proteinExistence type="inferred from homology"/>
<evidence type="ECO:0000256" key="5">
    <source>
        <dbReference type="ARBA" id="ARBA00022723"/>
    </source>
</evidence>
<feature type="domain" description="tRNA nucleotidyltransferase/poly(A) polymerase RNA and SrmB- binding" evidence="13">
    <location>
        <begin position="202"/>
        <end position="263"/>
    </location>
</feature>
<evidence type="ECO:0000256" key="8">
    <source>
        <dbReference type="ARBA" id="ARBA00022840"/>
    </source>
</evidence>
<comment type="similarity">
    <text evidence="11">Belongs to the tRNA nucleotidyltransferase/poly(A) polymerase family.</text>
</comment>
<keyword evidence="2 11" id="KW-0808">Transferase</keyword>
<dbReference type="GO" id="GO:0016779">
    <property type="term" value="F:nucleotidyltransferase activity"/>
    <property type="evidence" value="ECO:0007669"/>
    <property type="project" value="UniProtKB-KW"/>
</dbReference>
<dbReference type="GO" id="GO:0003723">
    <property type="term" value="F:RNA binding"/>
    <property type="evidence" value="ECO:0007669"/>
    <property type="project" value="UniProtKB-KW"/>
</dbReference>
<evidence type="ECO:0000256" key="10">
    <source>
        <dbReference type="ARBA" id="ARBA00022884"/>
    </source>
</evidence>
<evidence type="ECO:0000259" key="12">
    <source>
        <dbReference type="Pfam" id="PF01743"/>
    </source>
</evidence>
<evidence type="ECO:0000256" key="2">
    <source>
        <dbReference type="ARBA" id="ARBA00022679"/>
    </source>
</evidence>
<sequence>MKLFADNPFRLKSALQDSVLYSEALRVAKAIAELPLRYPKQKPRAWLVGGFARDMLLGIPSKDIDIEVFGVSAEDLEALLETLYPNKVHVVGKAFGTLKVFLSPAGDLDISLPRRESKIGSGHRGFEVKSDPLLTPEEAARRRDFTINAISFDPLAQKWLDPFKGKQDLEKRLLRIVDETTFTEDPLRVYRGIQFAARFELSLEKKTFSLMKKLVEEQALRELSPERVTEELRKLLLQAKRPSIGFELMRELGIISNTYPELALLQRTKQEPEWHPEGDVWIHTMMVIDAAANIIHDPERDFSEKECLQIMLGALCHDLGKPSTTKPGEKHGVPRIRSLGHEAAGEEPTRTLLATWRFGDDVLAGALLGTLRHLQPGMIWFALERGQLTEEQYVNAVRKLVKNAFPVSWRVLLAIAEADFRGRLLPEATEPYLAGEKFAKTVAQYHFGAAPKKPLVQGQDLLELGLKPGPHFSELIATVEEARDHGEITTRAEGLAFVKKHLKKF</sequence>
<evidence type="ECO:0000256" key="3">
    <source>
        <dbReference type="ARBA" id="ARBA00022694"/>
    </source>
</evidence>
<organism evidence="14 15">
    <name type="scientific">Candidatus Uhrbacteria bacterium CG22_combo_CG10-13_8_21_14_all_47_17</name>
    <dbReference type="NCBI Taxonomy" id="1975041"/>
    <lineage>
        <taxon>Bacteria</taxon>
        <taxon>Candidatus Uhriibacteriota</taxon>
    </lineage>
</organism>
<dbReference type="Proteomes" id="UP000231581">
    <property type="component" value="Unassembled WGS sequence"/>
</dbReference>
<dbReference type="PANTHER" id="PTHR47545">
    <property type="entry name" value="MULTIFUNCTIONAL CCA PROTEIN"/>
    <property type="match status" value="1"/>
</dbReference>
<dbReference type="GO" id="GO:0005524">
    <property type="term" value="F:ATP binding"/>
    <property type="evidence" value="ECO:0007669"/>
    <property type="project" value="UniProtKB-KW"/>
</dbReference>
<dbReference type="Gene3D" id="3.30.460.10">
    <property type="entry name" value="Beta Polymerase, domain 2"/>
    <property type="match status" value="1"/>
</dbReference>
<evidence type="ECO:0000313" key="15">
    <source>
        <dbReference type="Proteomes" id="UP000231581"/>
    </source>
</evidence>
<dbReference type="Pfam" id="PF01743">
    <property type="entry name" value="PolyA_pol"/>
    <property type="match status" value="1"/>
</dbReference>
<accession>A0A2H0BTF6</accession>
<evidence type="ECO:0000256" key="11">
    <source>
        <dbReference type="RuleBase" id="RU003953"/>
    </source>
</evidence>
<evidence type="ECO:0000256" key="6">
    <source>
        <dbReference type="ARBA" id="ARBA00022741"/>
    </source>
</evidence>
<dbReference type="InterPro" id="IPR002646">
    <property type="entry name" value="PolA_pol_head_dom"/>
</dbReference>
<evidence type="ECO:0000256" key="9">
    <source>
        <dbReference type="ARBA" id="ARBA00022842"/>
    </source>
</evidence>
<dbReference type="SUPFAM" id="SSF81891">
    <property type="entry name" value="Poly A polymerase C-terminal region-like"/>
    <property type="match status" value="1"/>
</dbReference>
<dbReference type="InterPro" id="IPR032828">
    <property type="entry name" value="PolyA_RNA-bd"/>
</dbReference>
<comment type="cofactor">
    <cofactor evidence="1">
        <name>Mg(2+)</name>
        <dbReference type="ChEBI" id="CHEBI:18420"/>
    </cofactor>
</comment>
<dbReference type="CDD" id="cd05398">
    <property type="entry name" value="NT_ClassII-CCAase"/>
    <property type="match status" value="1"/>
</dbReference>
<keyword evidence="6" id="KW-0547">Nucleotide-binding</keyword>
<dbReference type="GO" id="GO:0008033">
    <property type="term" value="P:tRNA processing"/>
    <property type="evidence" value="ECO:0007669"/>
    <property type="project" value="UniProtKB-KW"/>
</dbReference>
<dbReference type="InterPro" id="IPR003607">
    <property type="entry name" value="HD/PDEase_dom"/>
</dbReference>
<feature type="domain" description="Poly A polymerase head" evidence="12">
    <location>
        <begin position="45"/>
        <end position="175"/>
    </location>
</feature>
<protein>
    <recommendedName>
        <fullName evidence="16">HD domain-containing protein</fullName>
    </recommendedName>
</protein>
<evidence type="ECO:0000259" key="13">
    <source>
        <dbReference type="Pfam" id="PF12627"/>
    </source>
</evidence>
<keyword evidence="3" id="KW-0819">tRNA processing</keyword>
<keyword evidence="7" id="KW-0692">RNA repair</keyword>
<dbReference type="Gene3D" id="1.10.3090.10">
    <property type="entry name" value="cca-adding enzyme, domain 2"/>
    <property type="match status" value="1"/>
</dbReference>
<evidence type="ECO:0000313" key="14">
    <source>
        <dbReference type="EMBL" id="PIP60953.1"/>
    </source>
</evidence>
<dbReference type="AlphaFoldDB" id="A0A2H0BTF6"/>
<evidence type="ECO:0000256" key="1">
    <source>
        <dbReference type="ARBA" id="ARBA00001946"/>
    </source>
</evidence>
<evidence type="ECO:0000256" key="4">
    <source>
        <dbReference type="ARBA" id="ARBA00022695"/>
    </source>
</evidence>
<dbReference type="SUPFAM" id="SSF81301">
    <property type="entry name" value="Nucleotidyltransferase"/>
    <property type="match status" value="1"/>
</dbReference>
<dbReference type="InterPro" id="IPR050124">
    <property type="entry name" value="tRNA_CCA-adding_enzyme"/>
</dbReference>